<protein>
    <submittedName>
        <fullName evidence="1">Uncharacterized protein</fullName>
    </submittedName>
</protein>
<evidence type="ECO:0000313" key="2">
    <source>
        <dbReference type="Proteomes" id="UP000664032"/>
    </source>
</evidence>
<gene>
    <name evidence="1" type="ORF">JR316_0006198</name>
</gene>
<dbReference type="EMBL" id="JAFIQS020000005">
    <property type="protein sequence ID" value="KAH9481671.1"/>
    <property type="molecule type" value="Genomic_DNA"/>
</dbReference>
<reference evidence="1" key="1">
    <citation type="submission" date="2021-10" db="EMBL/GenBank/DDBJ databases">
        <title>Psilocybe cubensis genome.</title>
        <authorList>
            <person name="Mckernan K.J."/>
            <person name="Crawford S."/>
            <person name="Trippe A."/>
            <person name="Kane L.T."/>
            <person name="Mclaughlin S."/>
        </authorList>
    </citation>
    <scope>NUCLEOTIDE SEQUENCE</scope>
    <source>
        <strain evidence="1">MGC-MH-2018</strain>
    </source>
</reference>
<evidence type="ECO:0000313" key="1">
    <source>
        <dbReference type="EMBL" id="KAH9481671.1"/>
    </source>
</evidence>
<keyword evidence="2" id="KW-1185">Reference proteome</keyword>
<organism evidence="1 2">
    <name type="scientific">Psilocybe cubensis</name>
    <name type="common">Psychedelic mushroom</name>
    <name type="synonym">Stropharia cubensis</name>
    <dbReference type="NCBI Taxonomy" id="181762"/>
    <lineage>
        <taxon>Eukaryota</taxon>
        <taxon>Fungi</taxon>
        <taxon>Dikarya</taxon>
        <taxon>Basidiomycota</taxon>
        <taxon>Agaricomycotina</taxon>
        <taxon>Agaricomycetes</taxon>
        <taxon>Agaricomycetidae</taxon>
        <taxon>Agaricales</taxon>
        <taxon>Agaricineae</taxon>
        <taxon>Strophariaceae</taxon>
        <taxon>Psilocybe</taxon>
    </lineage>
</organism>
<proteinExistence type="predicted"/>
<sequence length="299" mass="34072">MPNQAPINWSEGSAFIQKGTIYASPNSKRVVLIPPPNQDFKEVFARKFTSTDASLHDLELEGFKQPIRWHDSYGWMAFFPLSPSFVSLPFKFLCWSPKLFYHRDGQINPRVPKQLPTWAMDTLEQRKWHDCKVNLILVAEKVRLWCRIPGTPPPVPQSLGYMLKHRTEEAAYHSINATGLHPDDSRKDNQLWFDETSSRKSSLDASSPANLWKVPVTQNGSQWVEWTPTNEAWYLECVEAILTRQAQPLTRGQWKTMLRGTPPSRKLQASASQRAQAFVDAHVSVVASFNGAPGYRSHA</sequence>
<name>A0ACB8H1C1_PSICU</name>
<accession>A0ACB8H1C1</accession>
<dbReference type="Proteomes" id="UP000664032">
    <property type="component" value="Unassembled WGS sequence"/>
</dbReference>
<comment type="caution">
    <text evidence="1">The sequence shown here is derived from an EMBL/GenBank/DDBJ whole genome shotgun (WGS) entry which is preliminary data.</text>
</comment>